<dbReference type="RefSeq" id="WP_249318731.1">
    <property type="nucleotide sequence ID" value="NZ_JACRSN010000005.1"/>
</dbReference>
<dbReference type="GO" id="GO:0004556">
    <property type="term" value="F:alpha-amylase activity"/>
    <property type="evidence" value="ECO:0007669"/>
    <property type="project" value="TreeGrafter"/>
</dbReference>
<evidence type="ECO:0000313" key="6">
    <source>
        <dbReference type="Proteomes" id="UP000651482"/>
    </source>
</evidence>
<name>A0A926D8L7_9FIRM</name>
<organism evidence="5 6">
    <name type="scientific">Yeguia hominis</name>
    <dbReference type="NCBI Taxonomy" id="2763662"/>
    <lineage>
        <taxon>Bacteria</taxon>
        <taxon>Bacillati</taxon>
        <taxon>Bacillota</taxon>
        <taxon>Clostridia</taxon>
        <taxon>Eubacteriales</taxon>
        <taxon>Yeguiaceae</taxon>
        <taxon>Yeguia</taxon>
    </lineage>
</organism>
<feature type="domain" description="Glycosyl hydrolase family 13 catalytic" evidence="4">
    <location>
        <begin position="13"/>
        <end position="415"/>
    </location>
</feature>
<keyword evidence="3" id="KW-0326">Glycosidase</keyword>
<protein>
    <submittedName>
        <fullName evidence="5">Alpha-glucosidase</fullName>
    </submittedName>
</protein>
<dbReference type="SMART" id="SM00642">
    <property type="entry name" value="Aamy"/>
    <property type="match status" value="1"/>
</dbReference>
<dbReference type="FunFam" id="2.60.40.1180:FF:000007">
    <property type="entry name" value="Sucrose isomerase"/>
    <property type="match status" value="1"/>
</dbReference>
<dbReference type="InterPro" id="IPR017853">
    <property type="entry name" value="GH"/>
</dbReference>
<keyword evidence="2" id="KW-0378">Hydrolase</keyword>
<accession>A0A926D8L7</accession>
<dbReference type="InterPro" id="IPR013780">
    <property type="entry name" value="Glyco_hydro_b"/>
</dbReference>
<dbReference type="NCBIfam" id="NF008183">
    <property type="entry name" value="PRK10933.1"/>
    <property type="match status" value="1"/>
</dbReference>
<evidence type="ECO:0000256" key="1">
    <source>
        <dbReference type="ARBA" id="ARBA00008061"/>
    </source>
</evidence>
<dbReference type="Gene3D" id="2.60.40.1180">
    <property type="entry name" value="Golgi alpha-mannosidase II"/>
    <property type="match status" value="1"/>
</dbReference>
<dbReference type="CDD" id="cd11333">
    <property type="entry name" value="AmyAc_SI_OligoGlu_DGase"/>
    <property type="match status" value="1"/>
</dbReference>
<dbReference type="InterPro" id="IPR006047">
    <property type="entry name" value="GH13_cat_dom"/>
</dbReference>
<dbReference type="SUPFAM" id="SSF51445">
    <property type="entry name" value="(Trans)glycosidases"/>
    <property type="match status" value="1"/>
</dbReference>
<dbReference type="Gene3D" id="3.90.400.10">
    <property type="entry name" value="Oligo-1,6-glucosidase, Domain 2"/>
    <property type="match status" value="1"/>
</dbReference>
<dbReference type="PANTHER" id="PTHR10357:SF184">
    <property type="entry name" value="OLIGO-1,6-GLUCOSIDASE 1"/>
    <property type="match status" value="1"/>
</dbReference>
<evidence type="ECO:0000256" key="3">
    <source>
        <dbReference type="ARBA" id="ARBA00023295"/>
    </source>
</evidence>
<dbReference type="EMBL" id="JACRSN010000005">
    <property type="protein sequence ID" value="MBC8533377.1"/>
    <property type="molecule type" value="Genomic_DNA"/>
</dbReference>
<dbReference type="PANTHER" id="PTHR10357">
    <property type="entry name" value="ALPHA-AMYLASE FAMILY MEMBER"/>
    <property type="match status" value="1"/>
</dbReference>
<evidence type="ECO:0000256" key="2">
    <source>
        <dbReference type="ARBA" id="ARBA00022801"/>
    </source>
</evidence>
<dbReference type="Pfam" id="PF00128">
    <property type="entry name" value="Alpha-amylase"/>
    <property type="match status" value="1"/>
</dbReference>
<gene>
    <name evidence="5" type="ORF">IAG03_05025</name>
</gene>
<keyword evidence="6" id="KW-1185">Reference proteome</keyword>
<sequence>MKKAWWKEAVVYQIYPRSFADGNGDGLGDCKGVMQHLDYLKDLGIDVIWFSPIYRSPMDDNGYDISDYYDINPEFGTLEEFKEFLNMAHERGIKVLMDLVVNHSSDEHPWFVESRKSKDNPYRDYYIWRDPVNGGPPSDWGSHFSGSAWEYDAETGQYYLHLFSKKQPDLNWENPVVRGEVFKNMRWWCDLGIDGFRMDTVNMYSKVPGFPNTGIKNKLAEEYFIDGPKMHDYLQEMNREVLSKYDIMTVGEAPGIGPDQAALYVGEDRGELNMVFQFDHMRLDRDPNGKYASRVPLDWKKMKKSLDEWQYGLANRGWNSLYLNNHDQPRQVSRFGDDGKYWKESAKMLATMLHTMQGTPYIYEGEEIGMTNCPFRREDLRDIEVVNQIKEFEEEGVDVAEKFPLLLEITRDNARTPMQWTAGKNAGFTEGDPWIMVNPNYKEINVEAQLHDPDSILSYYKQLIRNRHAHEAIVYGEFKDLDPEHPQVYCYTRTTDAEKLLVILNLTAEPVAYSVPEDGSWDLLISNYPEVPLTPQMNLQPYQALVYKKQ</sequence>
<dbReference type="Gene3D" id="3.20.20.80">
    <property type="entry name" value="Glycosidases"/>
    <property type="match status" value="1"/>
</dbReference>
<reference evidence="5" key="1">
    <citation type="submission" date="2020-08" db="EMBL/GenBank/DDBJ databases">
        <title>Genome public.</title>
        <authorList>
            <person name="Liu C."/>
            <person name="Sun Q."/>
        </authorList>
    </citation>
    <scope>NUCLEOTIDE SEQUENCE</scope>
    <source>
        <strain evidence="5">NSJ-40</strain>
    </source>
</reference>
<dbReference type="InterPro" id="IPR032091">
    <property type="entry name" value="Malt_amylase-like_C"/>
</dbReference>
<dbReference type="FunFam" id="3.90.400.10:FF:000002">
    <property type="entry name" value="Sucrose isomerase"/>
    <property type="match status" value="1"/>
</dbReference>
<proteinExistence type="inferred from homology"/>
<evidence type="ECO:0000259" key="4">
    <source>
        <dbReference type="SMART" id="SM00642"/>
    </source>
</evidence>
<dbReference type="Proteomes" id="UP000651482">
    <property type="component" value="Unassembled WGS sequence"/>
</dbReference>
<dbReference type="SUPFAM" id="SSF51011">
    <property type="entry name" value="Glycosyl hydrolase domain"/>
    <property type="match status" value="1"/>
</dbReference>
<dbReference type="GO" id="GO:0009313">
    <property type="term" value="P:oligosaccharide catabolic process"/>
    <property type="evidence" value="ECO:0007669"/>
    <property type="project" value="TreeGrafter"/>
</dbReference>
<comment type="caution">
    <text evidence="5">The sequence shown here is derived from an EMBL/GenBank/DDBJ whole genome shotgun (WGS) entry which is preliminary data.</text>
</comment>
<dbReference type="AlphaFoldDB" id="A0A926D8L7"/>
<dbReference type="FunFam" id="3.20.20.80:FF:000064">
    <property type="entry name" value="Oligo-1,6-glucosidase"/>
    <property type="match status" value="1"/>
</dbReference>
<dbReference type="InterPro" id="IPR045857">
    <property type="entry name" value="O16G_dom_2"/>
</dbReference>
<dbReference type="Pfam" id="PF16657">
    <property type="entry name" value="Malt_amylase_C"/>
    <property type="match status" value="1"/>
</dbReference>
<evidence type="ECO:0000313" key="5">
    <source>
        <dbReference type="EMBL" id="MBC8533377.1"/>
    </source>
</evidence>
<comment type="similarity">
    <text evidence="1">Belongs to the glycosyl hydrolase 13 family.</text>
</comment>